<gene>
    <name evidence="2" type="ORF">GCM10010439_23430</name>
</gene>
<protein>
    <submittedName>
        <fullName evidence="2">Alginate lyase family protein</fullName>
    </submittedName>
</protein>
<keyword evidence="3" id="KW-1185">Reference proteome</keyword>
<keyword evidence="1" id="KW-0732">Signal</keyword>
<comment type="caution">
    <text evidence="2">The sequence shown here is derived from an EMBL/GenBank/DDBJ whole genome shotgun (WGS) entry which is preliminary data.</text>
</comment>
<dbReference type="SUPFAM" id="SSF48230">
    <property type="entry name" value="Chondroitin AC/alginate lyase"/>
    <property type="match status" value="1"/>
</dbReference>
<evidence type="ECO:0000256" key="1">
    <source>
        <dbReference type="SAM" id="SignalP"/>
    </source>
</evidence>
<proteinExistence type="predicted"/>
<reference evidence="2 3" key="1">
    <citation type="journal article" date="2019" name="Int. J. Syst. Evol. Microbiol.">
        <title>The Global Catalogue of Microorganisms (GCM) 10K type strain sequencing project: providing services to taxonomists for standard genome sequencing and annotation.</title>
        <authorList>
            <consortium name="The Broad Institute Genomics Platform"/>
            <consortium name="The Broad Institute Genome Sequencing Center for Infectious Disease"/>
            <person name="Wu L."/>
            <person name="Ma J."/>
        </authorList>
    </citation>
    <scope>NUCLEOTIDE SEQUENCE [LARGE SCALE GENOMIC DNA]</scope>
    <source>
        <strain evidence="2 3">JCM 8201</strain>
    </source>
</reference>
<dbReference type="Gene3D" id="1.50.10.100">
    <property type="entry name" value="Chondroitin AC/alginate lyase"/>
    <property type="match status" value="1"/>
</dbReference>
<dbReference type="EMBL" id="BAAATZ010000007">
    <property type="protein sequence ID" value="GAA2724848.1"/>
    <property type="molecule type" value="Genomic_DNA"/>
</dbReference>
<sequence length="404" mass="45169">MVLMACLLATGLLIAPQGQAGAAPKFKHPGVLVTRAQLNHVRARLKRRPFKQAFAALKKDPLASLKAKPHPWARSICEPYGAGSNGGCRAELHDANAAYATALLWYLTKDRRYLAKSAQYMNSWSRTLKERGGGDAPLQAGWAAISWTRAAEIARYSLPKKVKWKTVGRFENMLRKYYLPWTINGFHDRGMNGNWDLALADATVDMGVFLDDRRVFDQGIKVMRSRVPAYFYLRSDGARPHPPTPPVQDLDAYWYQPCSETIDPGEPEDAKRPCAGGQHVRYLNGQTQETCRDRLHATYGIAAVMQLAETAKIQGRDLFTELRPRITAASELTSRLNLSGVPANLCGGKINKDTGPPASAFEIVWQEYHKKVELPWTKRMVLKQRPGTVHEFVAWETLTNARAA</sequence>
<dbReference type="GO" id="GO:0016829">
    <property type="term" value="F:lyase activity"/>
    <property type="evidence" value="ECO:0007669"/>
    <property type="project" value="UniProtKB-KW"/>
</dbReference>
<accession>A0ABN3U735</accession>
<evidence type="ECO:0000313" key="2">
    <source>
        <dbReference type="EMBL" id="GAA2724848.1"/>
    </source>
</evidence>
<dbReference type="InterPro" id="IPR008929">
    <property type="entry name" value="Chondroitin_lyas"/>
</dbReference>
<dbReference type="Proteomes" id="UP001501842">
    <property type="component" value="Unassembled WGS sequence"/>
</dbReference>
<evidence type="ECO:0000313" key="3">
    <source>
        <dbReference type="Proteomes" id="UP001501842"/>
    </source>
</evidence>
<keyword evidence="2" id="KW-0456">Lyase</keyword>
<feature type="signal peptide" evidence="1">
    <location>
        <begin position="1"/>
        <end position="22"/>
    </location>
</feature>
<organism evidence="2 3">
    <name type="scientific">Actinocorallia aurantiaca</name>
    <dbReference type="NCBI Taxonomy" id="46204"/>
    <lineage>
        <taxon>Bacteria</taxon>
        <taxon>Bacillati</taxon>
        <taxon>Actinomycetota</taxon>
        <taxon>Actinomycetes</taxon>
        <taxon>Streptosporangiales</taxon>
        <taxon>Thermomonosporaceae</taxon>
        <taxon>Actinocorallia</taxon>
    </lineage>
</organism>
<feature type="chain" id="PRO_5047047593" evidence="1">
    <location>
        <begin position="23"/>
        <end position="404"/>
    </location>
</feature>
<name>A0ABN3U735_9ACTN</name>